<gene>
    <name evidence="2" type="ORF">PODLI_1B007482</name>
</gene>
<dbReference type="Proteomes" id="UP001178461">
    <property type="component" value="Chromosome 7"/>
</dbReference>
<dbReference type="EMBL" id="OX395132">
    <property type="protein sequence ID" value="CAI5780345.1"/>
    <property type="molecule type" value="Genomic_DNA"/>
</dbReference>
<feature type="region of interest" description="Disordered" evidence="1">
    <location>
        <begin position="14"/>
        <end position="45"/>
    </location>
</feature>
<dbReference type="AlphaFoldDB" id="A0AA35KLI8"/>
<sequence>MKISFWDLLLKEQGNQQSGRKTDIKGSGKGQHQLRGSQPLPLPPITARKERIVRTSVLLALAARILSLPPPVEPRADERTEEPLKQLTATSSQVCSICVGGRVFILM</sequence>
<protein>
    <submittedName>
        <fullName evidence="2">Uncharacterized protein</fullName>
    </submittedName>
</protein>
<proteinExistence type="predicted"/>
<accession>A0AA35KLI8</accession>
<evidence type="ECO:0000256" key="1">
    <source>
        <dbReference type="SAM" id="MobiDB-lite"/>
    </source>
</evidence>
<name>A0AA35KLI8_9SAUR</name>
<evidence type="ECO:0000313" key="2">
    <source>
        <dbReference type="EMBL" id="CAI5780345.1"/>
    </source>
</evidence>
<evidence type="ECO:0000313" key="3">
    <source>
        <dbReference type="Proteomes" id="UP001178461"/>
    </source>
</evidence>
<keyword evidence="3" id="KW-1185">Reference proteome</keyword>
<organism evidence="2 3">
    <name type="scientific">Podarcis lilfordi</name>
    <name type="common">Lilford's wall lizard</name>
    <dbReference type="NCBI Taxonomy" id="74358"/>
    <lineage>
        <taxon>Eukaryota</taxon>
        <taxon>Metazoa</taxon>
        <taxon>Chordata</taxon>
        <taxon>Craniata</taxon>
        <taxon>Vertebrata</taxon>
        <taxon>Euteleostomi</taxon>
        <taxon>Lepidosauria</taxon>
        <taxon>Squamata</taxon>
        <taxon>Bifurcata</taxon>
        <taxon>Unidentata</taxon>
        <taxon>Episquamata</taxon>
        <taxon>Laterata</taxon>
        <taxon>Lacertibaenia</taxon>
        <taxon>Lacertidae</taxon>
        <taxon>Podarcis</taxon>
    </lineage>
</organism>
<reference evidence="2" key="1">
    <citation type="submission" date="2022-12" db="EMBL/GenBank/DDBJ databases">
        <authorList>
            <person name="Alioto T."/>
            <person name="Alioto T."/>
            <person name="Gomez Garrido J."/>
        </authorList>
    </citation>
    <scope>NUCLEOTIDE SEQUENCE</scope>
</reference>